<feature type="domain" description="Putative regulatory protein FmdB zinc ribbon" evidence="2">
    <location>
        <begin position="1"/>
        <end position="41"/>
    </location>
</feature>
<dbReference type="EMBL" id="FO203431">
    <property type="protein sequence ID" value="CCH89459.1"/>
    <property type="molecule type" value="Genomic_DNA"/>
</dbReference>
<dbReference type="OrthoDB" id="9792898at2"/>
<dbReference type="NCBIfam" id="TIGR02605">
    <property type="entry name" value="CxxC_CxxC_SSSS"/>
    <property type="match status" value="1"/>
</dbReference>
<reference evidence="3 4" key="1">
    <citation type="journal article" date="2012" name="J. Bacteriol.">
        <title>Genome Sequence of Radiation-Resistant Modestobacter marinus Strain BC501, a Representative Actinobacterium That Thrives on Calcareous Stone Surfaces.</title>
        <authorList>
            <person name="Normand P."/>
            <person name="Gury J."/>
            <person name="Pujic P."/>
            <person name="Chouaia B."/>
            <person name="Crotti E."/>
            <person name="Brusetti L."/>
            <person name="Daffonchio D."/>
            <person name="Vacherie B."/>
            <person name="Barbe V."/>
            <person name="Medigue C."/>
            <person name="Calteau A."/>
            <person name="Ghodhbane-Gtari F."/>
            <person name="Essoussi I."/>
            <person name="Nouioui I."/>
            <person name="Abbassi-Ghozzi I."/>
            <person name="Gtari M."/>
        </authorList>
    </citation>
    <scope>NUCLEOTIDE SEQUENCE [LARGE SCALE GENOMIC DNA]</scope>
    <source>
        <strain evidence="4">BC 501</strain>
    </source>
</reference>
<gene>
    <name evidence="3" type="ordered locus">MODMU_4058</name>
</gene>
<evidence type="ECO:0000313" key="3">
    <source>
        <dbReference type="EMBL" id="CCH89459.1"/>
    </source>
</evidence>
<dbReference type="HOGENOM" id="CLU_136025_2_1_11"/>
<dbReference type="AlphaFoldDB" id="I4F1E6"/>
<dbReference type="eggNOG" id="COG2331">
    <property type="taxonomic scope" value="Bacteria"/>
</dbReference>
<feature type="compositionally biased region" description="Low complexity" evidence="1">
    <location>
        <begin position="77"/>
        <end position="93"/>
    </location>
</feature>
<evidence type="ECO:0000313" key="4">
    <source>
        <dbReference type="Proteomes" id="UP000006461"/>
    </source>
</evidence>
<name>I4F1E6_MODI5</name>
<organism evidence="3 4">
    <name type="scientific">Modestobacter italicus (strain DSM 44449 / CECT 9708 / BC 501)</name>
    <dbReference type="NCBI Taxonomy" id="2732864"/>
    <lineage>
        <taxon>Bacteria</taxon>
        <taxon>Bacillati</taxon>
        <taxon>Actinomycetota</taxon>
        <taxon>Actinomycetes</taxon>
        <taxon>Geodermatophilales</taxon>
        <taxon>Geodermatophilaceae</taxon>
        <taxon>Modestobacter</taxon>
    </lineage>
</organism>
<evidence type="ECO:0000259" key="2">
    <source>
        <dbReference type="SMART" id="SM00834"/>
    </source>
</evidence>
<dbReference type="KEGG" id="mmar:MODMU_4058"/>
<dbReference type="OMA" id="AVYVYRC"/>
<dbReference type="InterPro" id="IPR013429">
    <property type="entry name" value="Regulatory_FmdB_Zinc_ribbon"/>
</dbReference>
<evidence type="ECO:0000256" key="1">
    <source>
        <dbReference type="SAM" id="MobiDB-lite"/>
    </source>
</evidence>
<dbReference type="Proteomes" id="UP000006461">
    <property type="component" value="Chromosome"/>
</dbReference>
<keyword evidence="4" id="KW-1185">Reference proteome</keyword>
<protein>
    <recommendedName>
        <fullName evidence="2">Putative regulatory protein FmdB zinc ribbon domain-containing protein</fullName>
    </recommendedName>
</protein>
<accession>I4F1E6</accession>
<feature type="compositionally biased region" description="Basic and acidic residues" evidence="1">
    <location>
        <begin position="55"/>
        <end position="64"/>
    </location>
</feature>
<sequence length="93" mass="9629">MAVYVYRCAEHGVLDVVAPIGTAPATASCPRCAGTATRVFTAPRLSLGSAPARALLDRTERSADSPDVVTRPPSPGRAPAAPRNPALARLPRP</sequence>
<dbReference type="Pfam" id="PF09723">
    <property type="entry name" value="Zn_ribbon_8"/>
    <property type="match status" value="1"/>
</dbReference>
<proteinExistence type="predicted"/>
<dbReference type="STRING" id="477641.MODMU_4058"/>
<dbReference type="SMART" id="SM00834">
    <property type="entry name" value="CxxC_CXXC_SSSS"/>
    <property type="match status" value="1"/>
</dbReference>
<dbReference type="PROSITE" id="PS51257">
    <property type="entry name" value="PROKAR_LIPOPROTEIN"/>
    <property type="match status" value="1"/>
</dbReference>
<feature type="region of interest" description="Disordered" evidence="1">
    <location>
        <begin position="51"/>
        <end position="93"/>
    </location>
</feature>